<evidence type="ECO:0000256" key="3">
    <source>
        <dbReference type="RuleBase" id="RU363019"/>
    </source>
</evidence>
<comment type="caution">
    <text evidence="6">The sequence shown here is derived from an EMBL/GenBank/DDBJ whole genome shotgun (WGS) entry which is preliminary data.</text>
</comment>
<dbReference type="PATRIC" id="fig|1619107.3.peg.52"/>
<evidence type="ECO:0000256" key="2">
    <source>
        <dbReference type="ARBA" id="ARBA00023235"/>
    </source>
</evidence>
<reference evidence="6 7" key="1">
    <citation type="journal article" date="2015" name="Nature">
        <title>rRNA introns, odd ribosomes, and small enigmatic genomes across a large radiation of phyla.</title>
        <authorList>
            <person name="Brown C.T."/>
            <person name="Hug L.A."/>
            <person name="Thomas B.C."/>
            <person name="Sharon I."/>
            <person name="Castelle C.J."/>
            <person name="Singh A."/>
            <person name="Wilkins M.J."/>
            <person name="Williams K.H."/>
            <person name="Banfield J.F."/>
        </authorList>
    </citation>
    <scope>NUCLEOTIDE SEQUENCE [LARGE SCALE GENOMIC DNA]</scope>
</reference>
<dbReference type="GO" id="GO:0003755">
    <property type="term" value="F:peptidyl-prolyl cis-trans isomerase activity"/>
    <property type="evidence" value="ECO:0007669"/>
    <property type="project" value="UniProtKB-UniRule"/>
</dbReference>
<dbReference type="PROSITE" id="PS50072">
    <property type="entry name" value="CSA_PPIASE_2"/>
    <property type="match status" value="1"/>
</dbReference>
<evidence type="ECO:0000313" key="7">
    <source>
        <dbReference type="Proteomes" id="UP000034732"/>
    </source>
</evidence>
<dbReference type="PANTHER" id="PTHR45625">
    <property type="entry name" value="PEPTIDYL-PROLYL CIS-TRANS ISOMERASE-RELATED"/>
    <property type="match status" value="1"/>
</dbReference>
<keyword evidence="4" id="KW-1133">Transmembrane helix</keyword>
<dbReference type="CDD" id="cd00317">
    <property type="entry name" value="cyclophilin"/>
    <property type="match status" value="1"/>
</dbReference>
<sequence>MTLRHMRTPLSVDTFMVPKGFIIFSAATVIGVGLLSFFALKQKRDVAPKMTLESREITAASSNMSVSKTYNAPPQMALEAGKNYKALIKTSLGDISVDLYEDKTPITVNNFVFLANEDFYNGVRFHRIIKDFMVQVGDPLTKDLGKKQMWGTGDPGYKFADEPFDGEYSPGILAMANSGPNTNGSQFFILTGNTQLPKDYVIFGIVDNAAGMSVLMTIAGTPAGPNASGEMSSPLEDVLVNSIEVVME</sequence>
<keyword evidence="4" id="KW-0812">Transmembrane</keyword>
<comment type="similarity">
    <text evidence="3">Belongs to the cyclophilin-type PPIase family.</text>
</comment>
<evidence type="ECO:0000313" key="6">
    <source>
        <dbReference type="EMBL" id="KKU31971.1"/>
    </source>
</evidence>
<keyword evidence="2 3" id="KW-0413">Isomerase</keyword>
<proteinExistence type="inferred from homology"/>
<comment type="function">
    <text evidence="3">PPIases accelerate the folding of proteins. It catalyzes the cis-trans isomerization of proline imidic peptide bonds in oligopeptides.</text>
</comment>
<feature type="domain" description="PPIase cyclophilin-type" evidence="5">
    <location>
        <begin position="90"/>
        <end position="245"/>
    </location>
</feature>
<dbReference type="InterPro" id="IPR044666">
    <property type="entry name" value="Cyclophilin_A-like"/>
</dbReference>
<evidence type="ECO:0000256" key="4">
    <source>
        <dbReference type="SAM" id="Phobius"/>
    </source>
</evidence>
<name>A0A0G1PGS1_UNCKA</name>
<dbReference type="Gene3D" id="2.40.100.10">
    <property type="entry name" value="Cyclophilin-like"/>
    <property type="match status" value="1"/>
</dbReference>
<dbReference type="InterPro" id="IPR002130">
    <property type="entry name" value="Cyclophilin-type_PPIase_dom"/>
</dbReference>
<dbReference type="Proteomes" id="UP000034732">
    <property type="component" value="Unassembled WGS sequence"/>
</dbReference>
<dbReference type="EC" id="5.2.1.8" evidence="3"/>
<comment type="catalytic activity">
    <reaction evidence="3">
        <text>[protein]-peptidylproline (omega=180) = [protein]-peptidylproline (omega=0)</text>
        <dbReference type="Rhea" id="RHEA:16237"/>
        <dbReference type="Rhea" id="RHEA-COMP:10747"/>
        <dbReference type="Rhea" id="RHEA-COMP:10748"/>
        <dbReference type="ChEBI" id="CHEBI:83833"/>
        <dbReference type="ChEBI" id="CHEBI:83834"/>
        <dbReference type="EC" id="5.2.1.8"/>
    </reaction>
</comment>
<dbReference type="EMBL" id="LCMF01000002">
    <property type="protein sequence ID" value="KKU31971.1"/>
    <property type="molecule type" value="Genomic_DNA"/>
</dbReference>
<dbReference type="SUPFAM" id="SSF50891">
    <property type="entry name" value="Cyclophilin-like"/>
    <property type="match status" value="1"/>
</dbReference>
<keyword evidence="1 3" id="KW-0697">Rotamase</keyword>
<gene>
    <name evidence="6" type="ORF">UX44_C0002G0004</name>
</gene>
<accession>A0A0G1PGS1</accession>
<dbReference type="PRINTS" id="PR00153">
    <property type="entry name" value="CSAPPISMRASE"/>
</dbReference>
<dbReference type="Pfam" id="PF00160">
    <property type="entry name" value="Pro_isomerase"/>
    <property type="match status" value="1"/>
</dbReference>
<organism evidence="6 7">
    <name type="scientific">candidate division WWE3 bacterium GW2011_GWA1_46_21</name>
    <dbReference type="NCBI Taxonomy" id="1619107"/>
    <lineage>
        <taxon>Bacteria</taxon>
        <taxon>Katanobacteria</taxon>
    </lineage>
</organism>
<keyword evidence="4" id="KW-0472">Membrane</keyword>
<dbReference type="AlphaFoldDB" id="A0A0G1PGS1"/>
<feature type="transmembrane region" description="Helical" evidence="4">
    <location>
        <begin position="20"/>
        <end position="40"/>
    </location>
</feature>
<dbReference type="PANTHER" id="PTHR45625:SF4">
    <property type="entry name" value="PEPTIDYLPROLYL ISOMERASE DOMAIN AND WD REPEAT-CONTAINING PROTEIN 1"/>
    <property type="match status" value="1"/>
</dbReference>
<protein>
    <recommendedName>
        <fullName evidence="3">Peptidyl-prolyl cis-trans isomerase</fullName>
        <shortName evidence="3">PPIase</shortName>
        <ecNumber evidence="3">5.2.1.8</ecNumber>
    </recommendedName>
</protein>
<dbReference type="InterPro" id="IPR029000">
    <property type="entry name" value="Cyclophilin-like_dom_sf"/>
</dbReference>
<evidence type="ECO:0000259" key="5">
    <source>
        <dbReference type="PROSITE" id="PS50072"/>
    </source>
</evidence>
<evidence type="ECO:0000256" key="1">
    <source>
        <dbReference type="ARBA" id="ARBA00023110"/>
    </source>
</evidence>